<sequence>MFLIVKNVYRIISIEPQDLGIDLKRKIKRKINQLLIGQCSEEFGYIIDINRYYFDMGEQGDDLEGVVQDTTGDVVFNARFDIIALKPNKNEVLDGKVMSITDNGIEVFSGPIKSFIDKNRLGAEYEYNSTNDQYLSLNPDLPPIKRGTKIRYRIENLKFQNNEFAAISTIQDNYLGVINSH</sequence>
<dbReference type="GO" id="GO:0005665">
    <property type="term" value="C:RNA polymerase II, core complex"/>
    <property type="evidence" value="ECO:0007669"/>
    <property type="project" value="TreeGrafter"/>
</dbReference>
<gene>
    <name evidence="4" type="ORF">SRAS04492_LOCUS2792</name>
</gene>
<comment type="subcellular location">
    <subcellularLocation>
        <location evidence="1">Nucleus</location>
    </subcellularLocation>
</comment>
<accession>A0A7S3CKY1</accession>
<dbReference type="EMBL" id="HBIA01005309">
    <property type="protein sequence ID" value="CAE0230997.1"/>
    <property type="molecule type" value="Transcribed_RNA"/>
</dbReference>
<dbReference type="AlphaFoldDB" id="A0A7S3CKY1"/>
<evidence type="ECO:0000313" key="4">
    <source>
        <dbReference type="EMBL" id="CAE0230997.1"/>
    </source>
</evidence>
<dbReference type="PANTHER" id="PTHR12709:SF4">
    <property type="entry name" value="DNA-DIRECTED RNA POLYMERASE II SUBUNIT RPB7"/>
    <property type="match status" value="1"/>
</dbReference>
<evidence type="ECO:0008006" key="5">
    <source>
        <dbReference type="Google" id="ProtNLM"/>
    </source>
</evidence>
<dbReference type="GO" id="GO:0003727">
    <property type="term" value="F:single-stranded RNA binding"/>
    <property type="evidence" value="ECO:0007669"/>
    <property type="project" value="TreeGrafter"/>
</dbReference>
<dbReference type="PANTHER" id="PTHR12709">
    <property type="entry name" value="DNA-DIRECTED RNA POLYMERASE II, III"/>
    <property type="match status" value="1"/>
</dbReference>
<dbReference type="GO" id="GO:0003697">
    <property type="term" value="F:single-stranded DNA binding"/>
    <property type="evidence" value="ECO:0007669"/>
    <property type="project" value="TreeGrafter"/>
</dbReference>
<proteinExistence type="predicted"/>
<dbReference type="Gene3D" id="3.30.1490.120">
    <property type="entry name" value="RNA polymerase Rpb7-like, N-terminal domain"/>
    <property type="match status" value="1"/>
</dbReference>
<organism evidence="4">
    <name type="scientific">Strombidium rassoulzadegani</name>
    <dbReference type="NCBI Taxonomy" id="1082188"/>
    <lineage>
        <taxon>Eukaryota</taxon>
        <taxon>Sar</taxon>
        <taxon>Alveolata</taxon>
        <taxon>Ciliophora</taxon>
        <taxon>Intramacronucleata</taxon>
        <taxon>Spirotrichea</taxon>
        <taxon>Oligotrichia</taxon>
        <taxon>Strombidiidae</taxon>
        <taxon>Strombidium</taxon>
    </lineage>
</organism>
<dbReference type="SUPFAM" id="SSF88798">
    <property type="entry name" value="N-terminal, heterodimerisation domain of RBP7 (RpoE)"/>
    <property type="match status" value="1"/>
</dbReference>
<evidence type="ECO:0000256" key="1">
    <source>
        <dbReference type="ARBA" id="ARBA00004123"/>
    </source>
</evidence>
<protein>
    <recommendedName>
        <fullName evidence="5">DNA-directed RNA polymerase II subunit RPB7</fullName>
    </recommendedName>
</protein>
<dbReference type="GO" id="GO:0031369">
    <property type="term" value="F:translation initiation factor binding"/>
    <property type="evidence" value="ECO:0007669"/>
    <property type="project" value="TreeGrafter"/>
</dbReference>
<dbReference type="InterPro" id="IPR012340">
    <property type="entry name" value="NA-bd_OB-fold"/>
</dbReference>
<dbReference type="GO" id="GO:0000932">
    <property type="term" value="C:P-body"/>
    <property type="evidence" value="ECO:0007669"/>
    <property type="project" value="TreeGrafter"/>
</dbReference>
<dbReference type="GO" id="GO:0060213">
    <property type="term" value="P:positive regulation of nuclear-transcribed mRNA poly(A) tail shortening"/>
    <property type="evidence" value="ECO:0007669"/>
    <property type="project" value="TreeGrafter"/>
</dbReference>
<dbReference type="GO" id="GO:0006367">
    <property type="term" value="P:transcription initiation at RNA polymerase II promoter"/>
    <property type="evidence" value="ECO:0007669"/>
    <property type="project" value="TreeGrafter"/>
</dbReference>
<dbReference type="InterPro" id="IPR036898">
    <property type="entry name" value="RNA_pol_Rpb7-like_N_sf"/>
</dbReference>
<evidence type="ECO:0000256" key="2">
    <source>
        <dbReference type="ARBA" id="ARBA00022478"/>
    </source>
</evidence>
<dbReference type="Gene3D" id="2.40.50.140">
    <property type="entry name" value="Nucleic acid-binding proteins"/>
    <property type="match status" value="1"/>
</dbReference>
<dbReference type="SUPFAM" id="SSF50249">
    <property type="entry name" value="Nucleic acid-binding proteins"/>
    <property type="match status" value="1"/>
</dbReference>
<name>A0A7S3CKY1_9SPIT</name>
<evidence type="ECO:0000256" key="3">
    <source>
        <dbReference type="ARBA" id="ARBA00023163"/>
    </source>
</evidence>
<dbReference type="InterPro" id="IPR045113">
    <property type="entry name" value="Rpb7-like"/>
</dbReference>
<dbReference type="GO" id="GO:0045948">
    <property type="term" value="P:positive regulation of translational initiation"/>
    <property type="evidence" value="ECO:0007669"/>
    <property type="project" value="TreeGrafter"/>
</dbReference>
<reference evidence="4" key="1">
    <citation type="submission" date="2021-01" db="EMBL/GenBank/DDBJ databases">
        <authorList>
            <person name="Corre E."/>
            <person name="Pelletier E."/>
            <person name="Niang G."/>
            <person name="Scheremetjew M."/>
            <person name="Finn R."/>
            <person name="Kale V."/>
            <person name="Holt S."/>
            <person name="Cochrane G."/>
            <person name="Meng A."/>
            <person name="Brown T."/>
            <person name="Cohen L."/>
        </authorList>
    </citation>
    <scope>NUCLEOTIDE SEQUENCE</scope>
    <source>
        <strain evidence="4">Ras09</strain>
    </source>
</reference>
<keyword evidence="2" id="KW-0240">DNA-directed RNA polymerase</keyword>
<keyword evidence="3" id="KW-0804">Transcription</keyword>